<evidence type="ECO:0000256" key="1">
    <source>
        <dbReference type="SAM" id="SignalP"/>
    </source>
</evidence>
<accession>A0A8J7LYR7</accession>
<dbReference type="Proteomes" id="UP000636888">
    <property type="component" value="Unassembled WGS sequence"/>
</dbReference>
<dbReference type="InterPro" id="IPR018550">
    <property type="entry name" value="Lipid-A_deacylase-rel"/>
</dbReference>
<dbReference type="Pfam" id="PF09411">
    <property type="entry name" value="PagL"/>
    <property type="match status" value="1"/>
</dbReference>
<feature type="chain" id="PRO_5035287979" evidence="1">
    <location>
        <begin position="24"/>
        <end position="184"/>
    </location>
</feature>
<evidence type="ECO:0000313" key="3">
    <source>
        <dbReference type="Proteomes" id="UP000636888"/>
    </source>
</evidence>
<keyword evidence="3" id="KW-1185">Reference proteome</keyword>
<comment type="caution">
    <text evidence="2">The sequence shown here is derived from an EMBL/GenBank/DDBJ whole genome shotgun (WGS) entry which is preliminary data.</text>
</comment>
<keyword evidence="2" id="KW-0378">Hydrolase</keyword>
<proteinExistence type="predicted"/>
<protein>
    <submittedName>
        <fullName evidence="2">Acyloxyacyl hydrolase</fullName>
    </submittedName>
</protein>
<feature type="signal peptide" evidence="1">
    <location>
        <begin position="1"/>
        <end position="23"/>
    </location>
</feature>
<dbReference type="EMBL" id="JAEMHM010000008">
    <property type="protein sequence ID" value="MBJ6725317.1"/>
    <property type="molecule type" value="Genomic_DNA"/>
</dbReference>
<dbReference type="RefSeq" id="WP_199384201.1">
    <property type="nucleotide sequence ID" value="NZ_JAEMHM010000008.1"/>
</dbReference>
<sequence>MRNPAFILFTLILLVSGATLARAEYDDSGWKAVGVHAGLSATEKHQYFHRFDIFANYGLPWSLRGERGWGAAMQLNMAAGMVRGGGESGFIGAVGPSVVFDKAGNRGIMFELGGDLDVLSRQVFGRQDFNGNLLFEGYAALIYRFDNGIGIGYRFQHMSNGGIYSNGSGNPGLDLHTVSLSYHF</sequence>
<organism evidence="2 3">
    <name type="scientific">Geomesophilobacter sediminis</name>
    <dbReference type="NCBI Taxonomy" id="2798584"/>
    <lineage>
        <taxon>Bacteria</taxon>
        <taxon>Pseudomonadati</taxon>
        <taxon>Thermodesulfobacteriota</taxon>
        <taxon>Desulfuromonadia</taxon>
        <taxon>Geobacterales</taxon>
        <taxon>Geobacteraceae</taxon>
        <taxon>Geomesophilobacter</taxon>
    </lineage>
</organism>
<name>A0A8J7LYR7_9BACT</name>
<dbReference type="AlphaFoldDB" id="A0A8J7LYR7"/>
<gene>
    <name evidence="2" type="ORF">JFN93_11400</name>
</gene>
<dbReference type="Gene3D" id="2.40.160.20">
    <property type="match status" value="1"/>
</dbReference>
<keyword evidence="1" id="KW-0732">Signal</keyword>
<reference evidence="2" key="1">
    <citation type="submission" date="2020-12" db="EMBL/GenBank/DDBJ databases">
        <title>Geomonas sp. Red875, isolated from river sediment.</title>
        <authorList>
            <person name="Xu Z."/>
            <person name="Zhang Z."/>
            <person name="Masuda Y."/>
            <person name="Itoh H."/>
            <person name="Senoo K."/>
        </authorList>
    </citation>
    <scope>NUCLEOTIDE SEQUENCE</scope>
    <source>
        <strain evidence="2">Red875</strain>
    </source>
</reference>
<dbReference type="GO" id="GO:0016787">
    <property type="term" value="F:hydrolase activity"/>
    <property type="evidence" value="ECO:0007669"/>
    <property type="project" value="UniProtKB-KW"/>
</dbReference>
<evidence type="ECO:0000313" key="2">
    <source>
        <dbReference type="EMBL" id="MBJ6725317.1"/>
    </source>
</evidence>